<feature type="region of interest" description="Disordered" evidence="1">
    <location>
        <begin position="28"/>
        <end position="49"/>
    </location>
</feature>
<accession>A0A5M7BQT4</accession>
<dbReference type="Proteomes" id="UP000323946">
    <property type="component" value="Unassembled WGS sequence"/>
</dbReference>
<dbReference type="PANTHER" id="PTHR23248:SF9">
    <property type="entry name" value="PHOSPHOLIPID SCRAMBLASE"/>
    <property type="match status" value="1"/>
</dbReference>
<dbReference type="PANTHER" id="PTHR23248">
    <property type="entry name" value="PHOSPHOLIPID SCRAMBLASE-RELATED"/>
    <property type="match status" value="1"/>
</dbReference>
<dbReference type="GO" id="GO:0017128">
    <property type="term" value="F:phospholipid scramblase activity"/>
    <property type="evidence" value="ECO:0007669"/>
    <property type="project" value="InterPro"/>
</dbReference>
<comment type="caution">
    <text evidence="3">The sequence shown here is derived from an EMBL/GenBank/DDBJ whole genome shotgun (WGS) entry which is preliminary data.</text>
</comment>
<name>A0A5M7BQT4_SACHI</name>
<gene>
    <name evidence="3" type="ORF">F1721_25040</name>
</gene>
<dbReference type="OrthoDB" id="3468573at2"/>
<dbReference type="RefSeq" id="WP_150069224.1">
    <property type="nucleotide sequence ID" value="NZ_JBEPDJ010000027.1"/>
</dbReference>
<organism evidence="3 4">
    <name type="scientific">Saccharopolyspora hirsuta</name>
    <dbReference type="NCBI Taxonomy" id="1837"/>
    <lineage>
        <taxon>Bacteria</taxon>
        <taxon>Bacillati</taxon>
        <taxon>Actinomycetota</taxon>
        <taxon>Actinomycetes</taxon>
        <taxon>Pseudonocardiales</taxon>
        <taxon>Pseudonocardiaceae</taxon>
        <taxon>Saccharopolyspora</taxon>
    </lineage>
</organism>
<dbReference type="InterPro" id="IPR018929">
    <property type="entry name" value="DUF2510"/>
</dbReference>
<feature type="domain" description="DUF2510" evidence="2">
    <location>
        <begin position="6"/>
        <end position="38"/>
    </location>
</feature>
<dbReference type="Pfam" id="PF03803">
    <property type="entry name" value="Scramblase"/>
    <property type="match status" value="1"/>
</dbReference>
<sequence length="273" mass="29927">MNAPPPGWYPDQADQRYVRWWDGRQWTPHVQPAQAPAPPPQGDASVAELSVGGTGNAASIQQQVQQRAAVGGPVAGGGGTLFTEPVLVINQQAKLIEMSNEYAIYDQHGRQIGSVVQIGQSGAQKALRAFTKLDSLMTVKLEIRDVTGRPVLLLTRPATLWKGTVHVQRPDQSPIGDIRLANFWGKARFDFEIGGQRIGGLQAENLRAWDIKVLDHADQEVGKITKTWQGLAKAAFTTADNYVLQIYRPLQDPLLSMVLSSALTFDTIFSQHQ</sequence>
<evidence type="ECO:0000313" key="4">
    <source>
        <dbReference type="Proteomes" id="UP000323946"/>
    </source>
</evidence>
<evidence type="ECO:0000256" key="1">
    <source>
        <dbReference type="SAM" id="MobiDB-lite"/>
    </source>
</evidence>
<dbReference type="Pfam" id="PF10708">
    <property type="entry name" value="DUF2510"/>
    <property type="match status" value="1"/>
</dbReference>
<evidence type="ECO:0000259" key="2">
    <source>
        <dbReference type="Pfam" id="PF10708"/>
    </source>
</evidence>
<dbReference type="SUPFAM" id="SSF54518">
    <property type="entry name" value="Tubby C-terminal domain-like"/>
    <property type="match status" value="1"/>
</dbReference>
<dbReference type="GO" id="GO:0005886">
    <property type="term" value="C:plasma membrane"/>
    <property type="evidence" value="ECO:0007669"/>
    <property type="project" value="TreeGrafter"/>
</dbReference>
<dbReference type="InterPro" id="IPR005552">
    <property type="entry name" value="Scramblase"/>
</dbReference>
<reference evidence="3 4" key="1">
    <citation type="submission" date="2019-09" db="EMBL/GenBank/DDBJ databases">
        <title>Draft genome sequence of the thermophilic Saccharopolyspora hirsuta VKM Ac-666T.</title>
        <authorList>
            <person name="Lobastova T.G."/>
            <person name="Fokina V."/>
            <person name="Bragin E.Y."/>
            <person name="Shtratnikova V.Y."/>
            <person name="Starodumova I.P."/>
            <person name="Tarlachkov S.V."/>
            <person name="Donova M.V."/>
        </authorList>
    </citation>
    <scope>NUCLEOTIDE SEQUENCE [LARGE SCALE GENOMIC DNA]</scope>
    <source>
        <strain evidence="3 4">VKM Ac-666</strain>
    </source>
</reference>
<keyword evidence="4" id="KW-1185">Reference proteome</keyword>
<protein>
    <submittedName>
        <fullName evidence="3">DUF2510 domain-containing protein</fullName>
    </submittedName>
</protein>
<dbReference type="AlphaFoldDB" id="A0A5M7BQT4"/>
<evidence type="ECO:0000313" key="3">
    <source>
        <dbReference type="EMBL" id="KAA5829584.1"/>
    </source>
</evidence>
<proteinExistence type="predicted"/>
<dbReference type="EMBL" id="VWPH01000012">
    <property type="protein sequence ID" value="KAA5829584.1"/>
    <property type="molecule type" value="Genomic_DNA"/>
</dbReference>
<dbReference type="InterPro" id="IPR025659">
    <property type="entry name" value="Tubby-like_C"/>
</dbReference>